<evidence type="ECO:0000259" key="1">
    <source>
        <dbReference type="Pfam" id="PF18922"/>
    </source>
</evidence>
<protein>
    <recommendedName>
        <fullName evidence="1">DUF5672 domain-containing protein</fullName>
    </recommendedName>
</protein>
<accession>A0A5B8CLP4</accession>
<evidence type="ECO:0000313" key="2">
    <source>
        <dbReference type="EMBL" id="QDC38081.1"/>
    </source>
</evidence>
<evidence type="ECO:0000313" key="3">
    <source>
        <dbReference type="Proteomes" id="UP000311469"/>
    </source>
</evidence>
<dbReference type="Pfam" id="PF18922">
    <property type="entry name" value="DUF5672"/>
    <property type="match status" value="1"/>
</dbReference>
<dbReference type="InterPro" id="IPR043729">
    <property type="entry name" value="DUF5672"/>
</dbReference>
<dbReference type="EMBL" id="CP041016">
    <property type="protein sequence ID" value="QDC38081.1"/>
    <property type="molecule type" value="Genomic_DNA"/>
</dbReference>
<gene>
    <name evidence="2" type="ORF">FIL70_13470</name>
</gene>
<name>A0A5B8CLP4_SPHSA</name>
<feature type="domain" description="DUF5672" evidence="1">
    <location>
        <begin position="68"/>
        <end position="201"/>
    </location>
</feature>
<dbReference type="RefSeq" id="WP_140042522.1">
    <property type="nucleotide sequence ID" value="NZ_CP041016.1"/>
</dbReference>
<dbReference type="KEGG" id="sufl:FIL70_13470"/>
<sequence length="265" mass="29981">MTTQPSLLRDQRLALPQVTLCAATSVNVKATLRALEVSLAQVDFAACKLFTDAPVTLAHPGISIVRIPKLNSSAEYSNFLLSQMVDHVETSHCLVAQWDGHVLDSRRWRPEFLDYDYIGASWPQFDDGHDVGNGGFSLRSRRLMETCRHPLFCVSHPEDLAIGRLNRDWLEGMGMRFAPREIADLFATERTGDLEMSFGYHGAWLMPHTIGVVPFWTLYRDLDDRKTIRHDFSSILKDMGCGPGGSLRMVQMIFDRMKHKMGLGR</sequence>
<dbReference type="AlphaFoldDB" id="A0A5B8CLP4"/>
<organism evidence="2 3">
    <name type="scientific">Sphingobium fuliginis ATCC 27551</name>
    <dbReference type="NCBI Taxonomy" id="1208342"/>
    <lineage>
        <taxon>Bacteria</taxon>
        <taxon>Pseudomonadati</taxon>
        <taxon>Pseudomonadota</taxon>
        <taxon>Alphaproteobacteria</taxon>
        <taxon>Sphingomonadales</taxon>
        <taxon>Sphingomonadaceae</taxon>
        <taxon>Sphingobium</taxon>
    </lineage>
</organism>
<reference evidence="2 3" key="1">
    <citation type="submission" date="2019-06" db="EMBL/GenBank/DDBJ databases">
        <title>Genome organization and adaptive potential of archetypical organophosphate degarding Sphingobium fuliginis ATCC 27551.</title>
        <authorList>
            <person name="Sarwar A."/>
            <person name="Parthasarathy S."/>
            <person name="Singh C."/>
            <person name="Siddavattam D."/>
        </authorList>
    </citation>
    <scope>NUCLEOTIDE SEQUENCE [LARGE SCALE GENOMIC DNA]</scope>
    <source>
        <strain evidence="2 3">ATCC 27551</strain>
    </source>
</reference>
<dbReference type="Proteomes" id="UP000311469">
    <property type="component" value="Chromosome cSF1"/>
</dbReference>
<proteinExistence type="predicted"/>